<dbReference type="GO" id="GO:0020037">
    <property type="term" value="F:heme binding"/>
    <property type="evidence" value="ECO:0007669"/>
    <property type="project" value="InterPro"/>
</dbReference>
<sequence length="488" mass="53959">MSGRRGLHVYLPGPRGLPLFGNLLDVPMQKQWLKFAEMGDVWGDISSLIVLGKTIIIVNSVKVAEDLLDIRGANFSDRPVFPMGGELAGFSNALPLAQYGDRVRKERKLLHQLFGTQGAIQQFHSLLSLEVHKLLRNVVMNPEGILDEIGRSLGAITLRIAYGYHLREGPDKDPFLQEFETAGHNFVKSTTPGAFLVDIIPVFRYWPEWLPGGSFHTTARAWSKQNNDNVNAGLEYVKNAMAAGTAEPSFLSTLLEAKSHDEHLIKWAAATIEAGGSETTAAQLEAFILAMVLHPDVQATAQRELDKLVGNDRLPDISDRSQLPYVDALCKEVLRWHVSTPLGIPHRAREDCVYDRGRDLEPLRIPKNSLIIPNMWKMTRDPERYRNPTVFDPSRFIPTDRKEAEQDPASICFGICPGKLLGEAAIFLVCSSILSVFNISKVRENGVLVEPLVDQTSGGAVSHIVPFKCSVNPRSARAMALIQSSGSV</sequence>
<dbReference type="AlphaFoldDB" id="A0A8H6ZJK5"/>
<dbReference type="PRINTS" id="PR00463">
    <property type="entry name" value="EP450I"/>
</dbReference>
<dbReference type="Proteomes" id="UP000623467">
    <property type="component" value="Unassembled WGS sequence"/>
</dbReference>
<evidence type="ECO:0000256" key="1">
    <source>
        <dbReference type="ARBA" id="ARBA00001971"/>
    </source>
</evidence>
<keyword evidence="8" id="KW-0503">Monooxygenase</keyword>
<dbReference type="GO" id="GO:0005506">
    <property type="term" value="F:iron ion binding"/>
    <property type="evidence" value="ECO:0007669"/>
    <property type="project" value="InterPro"/>
</dbReference>
<comment type="cofactor">
    <cofactor evidence="1 9">
        <name>heme</name>
        <dbReference type="ChEBI" id="CHEBI:30413"/>
    </cofactor>
</comment>
<accession>A0A8H6ZJK5</accession>
<dbReference type="CDD" id="cd11065">
    <property type="entry name" value="CYP64-like"/>
    <property type="match status" value="1"/>
</dbReference>
<dbReference type="PANTHER" id="PTHR46300">
    <property type="entry name" value="P450, PUTATIVE (EUROFUNG)-RELATED-RELATED"/>
    <property type="match status" value="1"/>
</dbReference>
<evidence type="ECO:0000256" key="8">
    <source>
        <dbReference type="ARBA" id="ARBA00023033"/>
    </source>
</evidence>
<name>A0A8H6ZJK5_9AGAR</name>
<dbReference type="InterPro" id="IPR050364">
    <property type="entry name" value="Cytochrome_P450_fung"/>
</dbReference>
<keyword evidence="7 9" id="KW-0408">Iron</keyword>
<evidence type="ECO:0000256" key="5">
    <source>
        <dbReference type="ARBA" id="ARBA00022723"/>
    </source>
</evidence>
<organism evidence="10 11">
    <name type="scientific">Mycena sanguinolenta</name>
    <dbReference type="NCBI Taxonomy" id="230812"/>
    <lineage>
        <taxon>Eukaryota</taxon>
        <taxon>Fungi</taxon>
        <taxon>Dikarya</taxon>
        <taxon>Basidiomycota</taxon>
        <taxon>Agaricomycotina</taxon>
        <taxon>Agaricomycetes</taxon>
        <taxon>Agaricomycetidae</taxon>
        <taxon>Agaricales</taxon>
        <taxon>Marasmiineae</taxon>
        <taxon>Mycenaceae</taxon>
        <taxon>Mycena</taxon>
    </lineage>
</organism>
<keyword evidence="6" id="KW-0560">Oxidoreductase</keyword>
<dbReference type="EMBL" id="JACAZH010000001">
    <property type="protein sequence ID" value="KAF7378499.1"/>
    <property type="molecule type" value="Genomic_DNA"/>
</dbReference>
<keyword evidence="4 9" id="KW-0349">Heme</keyword>
<gene>
    <name evidence="10" type="ORF">MSAN_00277400</name>
</gene>
<dbReference type="GO" id="GO:0016705">
    <property type="term" value="F:oxidoreductase activity, acting on paired donors, with incorporation or reduction of molecular oxygen"/>
    <property type="evidence" value="ECO:0007669"/>
    <property type="project" value="InterPro"/>
</dbReference>
<dbReference type="InterPro" id="IPR036396">
    <property type="entry name" value="Cyt_P450_sf"/>
</dbReference>
<reference evidence="10" key="1">
    <citation type="submission" date="2020-05" db="EMBL/GenBank/DDBJ databases">
        <title>Mycena genomes resolve the evolution of fungal bioluminescence.</title>
        <authorList>
            <person name="Tsai I.J."/>
        </authorList>
    </citation>
    <scope>NUCLEOTIDE SEQUENCE</scope>
    <source>
        <strain evidence="10">160909Yilan</strain>
    </source>
</reference>
<dbReference type="PANTHER" id="PTHR46300:SF7">
    <property type="entry name" value="P450, PUTATIVE (EUROFUNG)-RELATED"/>
    <property type="match status" value="1"/>
</dbReference>
<comment type="similarity">
    <text evidence="3">Belongs to the cytochrome P450 family.</text>
</comment>
<evidence type="ECO:0000256" key="2">
    <source>
        <dbReference type="ARBA" id="ARBA00005179"/>
    </source>
</evidence>
<comment type="caution">
    <text evidence="10">The sequence shown here is derived from an EMBL/GenBank/DDBJ whole genome shotgun (WGS) entry which is preliminary data.</text>
</comment>
<evidence type="ECO:0000256" key="7">
    <source>
        <dbReference type="ARBA" id="ARBA00023004"/>
    </source>
</evidence>
<dbReference type="GO" id="GO:0004497">
    <property type="term" value="F:monooxygenase activity"/>
    <property type="evidence" value="ECO:0007669"/>
    <property type="project" value="UniProtKB-KW"/>
</dbReference>
<dbReference type="InterPro" id="IPR001128">
    <property type="entry name" value="Cyt_P450"/>
</dbReference>
<dbReference type="Pfam" id="PF00067">
    <property type="entry name" value="p450"/>
    <property type="match status" value="1"/>
</dbReference>
<proteinExistence type="inferred from homology"/>
<evidence type="ECO:0000256" key="9">
    <source>
        <dbReference type="PIRSR" id="PIRSR602401-1"/>
    </source>
</evidence>
<evidence type="ECO:0000313" key="10">
    <source>
        <dbReference type="EMBL" id="KAF7378499.1"/>
    </source>
</evidence>
<comment type="pathway">
    <text evidence="2">Secondary metabolite biosynthesis.</text>
</comment>
<evidence type="ECO:0000313" key="11">
    <source>
        <dbReference type="Proteomes" id="UP000623467"/>
    </source>
</evidence>
<dbReference type="InterPro" id="IPR002401">
    <property type="entry name" value="Cyt_P450_E_grp-I"/>
</dbReference>
<dbReference type="Gene3D" id="1.10.630.10">
    <property type="entry name" value="Cytochrome P450"/>
    <property type="match status" value="1"/>
</dbReference>
<keyword evidence="11" id="KW-1185">Reference proteome</keyword>
<dbReference type="OrthoDB" id="2789670at2759"/>
<keyword evidence="5 9" id="KW-0479">Metal-binding</keyword>
<protein>
    <submittedName>
        <fullName evidence="10">Cytochrome p450</fullName>
    </submittedName>
</protein>
<dbReference type="SUPFAM" id="SSF48264">
    <property type="entry name" value="Cytochrome P450"/>
    <property type="match status" value="1"/>
</dbReference>
<evidence type="ECO:0000256" key="4">
    <source>
        <dbReference type="ARBA" id="ARBA00022617"/>
    </source>
</evidence>
<feature type="binding site" description="axial binding residue" evidence="9">
    <location>
        <position position="416"/>
    </location>
    <ligand>
        <name>heme</name>
        <dbReference type="ChEBI" id="CHEBI:30413"/>
    </ligand>
    <ligandPart>
        <name>Fe</name>
        <dbReference type="ChEBI" id="CHEBI:18248"/>
    </ligandPart>
</feature>
<evidence type="ECO:0000256" key="3">
    <source>
        <dbReference type="ARBA" id="ARBA00010617"/>
    </source>
</evidence>
<evidence type="ECO:0000256" key="6">
    <source>
        <dbReference type="ARBA" id="ARBA00023002"/>
    </source>
</evidence>